<dbReference type="RefSeq" id="WP_038945916.1">
    <property type="nucleotide sequence ID" value="NZ_CP088280.1"/>
</dbReference>
<dbReference type="EMBL" id="JACBFH010000001">
    <property type="protein sequence ID" value="NYY95782.1"/>
    <property type="molecule type" value="Genomic_DNA"/>
</dbReference>
<evidence type="ECO:0008006" key="4">
    <source>
        <dbReference type="Google" id="ProtNLM"/>
    </source>
</evidence>
<sequence>MTGERFTECLASLRWTQRGLATILDCDDRLVRRWAAGQADIPASVAAWLETLAKCHDAVPPPQGWKRRVATQD</sequence>
<dbReference type="EMBL" id="CP088280">
    <property type="protein sequence ID" value="UGX97424.1"/>
    <property type="molecule type" value="Genomic_DNA"/>
</dbReference>
<dbReference type="Proteomes" id="UP000564836">
    <property type="component" value="Chromosome"/>
</dbReference>
<dbReference type="Gene3D" id="1.10.260.40">
    <property type="entry name" value="lambda repressor-like DNA-binding domains"/>
    <property type="match status" value="1"/>
</dbReference>
<accession>A0A7Z0QN26</accession>
<reference evidence="2 3" key="1">
    <citation type="journal article" date="2017" name="Syst. Appl. Microbiol.">
        <title>Soybeans inoculated with root zone soils of Canadian native legumes harbour diverse and novel Bradyrhizobium spp. that possess agricultural potential.</title>
        <authorList>
            <person name="Bromfield E.S.P."/>
            <person name="Cloutier S."/>
            <person name="Tambong J.T."/>
            <person name="Tran Thi T.V."/>
        </authorList>
    </citation>
    <scope>NUCLEOTIDE SEQUENCE [LARGE SCALE GENOMIC DNA]</scope>
    <source>
        <strain evidence="2 3">323S2</strain>
    </source>
</reference>
<evidence type="ECO:0000313" key="2">
    <source>
        <dbReference type="EMBL" id="UGX97424.1"/>
    </source>
</evidence>
<protein>
    <recommendedName>
        <fullName evidence="4">Transcriptional regulator</fullName>
    </recommendedName>
</protein>
<gene>
    <name evidence="2" type="ORF">G6321_00020740</name>
    <name evidence="1" type="ORF">G6321_47465</name>
</gene>
<proteinExistence type="predicted"/>
<dbReference type="InterPro" id="IPR010982">
    <property type="entry name" value="Lambda_DNA-bd_dom_sf"/>
</dbReference>
<evidence type="ECO:0000313" key="3">
    <source>
        <dbReference type="Proteomes" id="UP000564836"/>
    </source>
</evidence>
<reference evidence="2 3" key="3">
    <citation type="journal article" date="2022" name="Int. J. Syst. Evol. Microbiol.">
        <title>Strains of Bradyrhizobium barranii sp. nov. associated with legumes native to Canada are symbionts of soybeans and belong to different subspecies (subsp. barranii subsp. nov. and subsp. apii subsp. nov.) and symbiovars (sv. glycinearum and sv. septentrionale).</title>
        <authorList>
            <person name="Bromfield E.S.P."/>
            <person name="Cloutier S."/>
            <person name="Wasai-Hara S."/>
            <person name="Minamisawa K."/>
        </authorList>
    </citation>
    <scope>NUCLEOTIDE SEQUENCE [LARGE SCALE GENOMIC DNA]</scope>
    <source>
        <strain evidence="2 3">323S2</strain>
    </source>
</reference>
<reference evidence="1" key="2">
    <citation type="submission" date="2020-06" db="EMBL/GenBank/DDBJ databases">
        <title>Whole Genome Sequence of Bradyrhizobium sp. Strain 323S2.</title>
        <authorList>
            <person name="Bromfield E.S.P."/>
        </authorList>
    </citation>
    <scope>NUCLEOTIDE SEQUENCE [LARGE SCALE GENOMIC DNA]</scope>
    <source>
        <strain evidence="1">323S2</strain>
    </source>
</reference>
<dbReference type="SUPFAM" id="SSF47413">
    <property type="entry name" value="lambda repressor-like DNA-binding domains"/>
    <property type="match status" value="1"/>
</dbReference>
<dbReference type="GO" id="GO:0003677">
    <property type="term" value="F:DNA binding"/>
    <property type="evidence" value="ECO:0007669"/>
    <property type="project" value="InterPro"/>
</dbReference>
<organism evidence="1">
    <name type="scientific">Bradyrhizobium barranii subsp. barranii</name>
    <dbReference type="NCBI Taxonomy" id="2823807"/>
    <lineage>
        <taxon>Bacteria</taxon>
        <taxon>Pseudomonadati</taxon>
        <taxon>Pseudomonadota</taxon>
        <taxon>Alphaproteobacteria</taxon>
        <taxon>Hyphomicrobiales</taxon>
        <taxon>Nitrobacteraceae</taxon>
        <taxon>Bradyrhizobium</taxon>
        <taxon>Bradyrhizobium barranii</taxon>
    </lineage>
</organism>
<dbReference type="AlphaFoldDB" id="A0A7Z0QN26"/>
<evidence type="ECO:0000313" key="1">
    <source>
        <dbReference type="EMBL" id="NYY95782.1"/>
    </source>
</evidence>
<name>A0A7Z0QN26_9BRAD</name>